<keyword evidence="3" id="KW-1185">Reference proteome</keyword>
<dbReference type="Pfam" id="PF13302">
    <property type="entry name" value="Acetyltransf_3"/>
    <property type="match status" value="1"/>
</dbReference>
<dbReference type="Gene3D" id="3.40.630.30">
    <property type="match status" value="1"/>
</dbReference>
<evidence type="ECO:0000259" key="1">
    <source>
        <dbReference type="Pfam" id="PF13302"/>
    </source>
</evidence>
<organism evidence="2 3">
    <name type="scientific">Pseudothioclava arenosa</name>
    <dbReference type="NCBI Taxonomy" id="1795308"/>
    <lineage>
        <taxon>Bacteria</taxon>
        <taxon>Pseudomonadati</taxon>
        <taxon>Pseudomonadota</taxon>
        <taxon>Alphaproteobacteria</taxon>
        <taxon>Rhodobacterales</taxon>
        <taxon>Paracoccaceae</taxon>
        <taxon>Pseudothioclava</taxon>
    </lineage>
</organism>
<dbReference type="EMBL" id="NTJD01000002">
    <property type="protein sequence ID" value="PCD77648.1"/>
    <property type="molecule type" value="Genomic_DNA"/>
</dbReference>
<name>A0A2A4CTN8_9RHOB</name>
<dbReference type="SUPFAM" id="SSF55729">
    <property type="entry name" value="Acyl-CoA N-acyltransferases (Nat)"/>
    <property type="match status" value="1"/>
</dbReference>
<dbReference type="AlphaFoldDB" id="A0A2A4CTN8"/>
<dbReference type="InterPro" id="IPR000182">
    <property type="entry name" value="GNAT_dom"/>
</dbReference>
<feature type="domain" description="N-acetyltransferase" evidence="1">
    <location>
        <begin position="21"/>
        <end position="158"/>
    </location>
</feature>
<dbReference type="RefSeq" id="WP_096431305.1">
    <property type="nucleotide sequence ID" value="NZ_NTJD01000002.1"/>
</dbReference>
<reference evidence="2 3" key="1">
    <citation type="submission" date="2017-09" db="EMBL/GenBank/DDBJ databases">
        <title>A multilocus sequence analysis scheme for characterization of bacteria in the genus Thioclava.</title>
        <authorList>
            <person name="Liu Y."/>
            <person name="Shao Z."/>
        </authorList>
    </citation>
    <scope>NUCLEOTIDE SEQUENCE [LARGE SCALE GENOMIC DNA]</scope>
    <source>
        <strain evidence="2 3">CAU 1312</strain>
    </source>
</reference>
<sequence length="183" mass="19877">MLQEKISGLQAHDQPVIEAERFVLRPPRASDAGLIAHYAGDKRVAEGTRAIPHPLPPGTAENFVARAMAEKHAEDVWVLDGSAQGLAEVLGVISLQRVEVDQSEIGYWIGPGFWNAGFASEAVAALVAANPHRARTLFAEVFQDNPGSARVLTNCGFEYLGDAEAWSVARGRSVPTWTYLRKM</sequence>
<evidence type="ECO:0000313" key="3">
    <source>
        <dbReference type="Proteomes" id="UP000243507"/>
    </source>
</evidence>
<accession>A0A2A4CTN8</accession>
<dbReference type="OrthoDB" id="9804153at2"/>
<dbReference type="PANTHER" id="PTHR43328">
    <property type="entry name" value="ACETYLTRANSFERASE-RELATED"/>
    <property type="match status" value="1"/>
</dbReference>
<gene>
    <name evidence="2" type="ORF">CLN94_03875</name>
</gene>
<evidence type="ECO:0000313" key="2">
    <source>
        <dbReference type="EMBL" id="PCD77648.1"/>
    </source>
</evidence>
<dbReference type="PANTHER" id="PTHR43328:SF1">
    <property type="entry name" value="N-ACETYLTRANSFERASE DOMAIN-CONTAINING PROTEIN"/>
    <property type="match status" value="1"/>
</dbReference>
<comment type="caution">
    <text evidence="2">The sequence shown here is derived from an EMBL/GenBank/DDBJ whole genome shotgun (WGS) entry which is preliminary data.</text>
</comment>
<protein>
    <submittedName>
        <fullName evidence="2">GNAT family N-acetyltransferase</fullName>
    </submittedName>
</protein>
<dbReference type="InterPro" id="IPR016181">
    <property type="entry name" value="Acyl_CoA_acyltransferase"/>
</dbReference>
<keyword evidence="2" id="KW-0808">Transferase</keyword>
<dbReference type="GO" id="GO:0016747">
    <property type="term" value="F:acyltransferase activity, transferring groups other than amino-acyl groups"/>
    <property type="evidence" value="ECO:0007669"/>
    <property type="project" value="InterPro"/>
</dbReference>
<dbReference type="Proteomes" id="UP000243507">
    <property type="component" value="Unassembled WGS sequence"/>
</dbReference>
<proteinExistence type="predicted"/>